<sequence>MLAWKKGGLTWNTFRYRGAQGIERHRISHPPQALLPAVDCHEMKSHCRLM</sequence>
<gene>
    <name evidence="1" type="ORF">PS928_01994</name>
</gene>
<proteinExistence type="predicted"/>
<reference evidence="1 2" key="1">
    <citation type="submission" date="2019-09" db="EMBL/GenBank/DDBJ databases">
        <authorList>
            <person name="Chandra G."/>
            <person name="Truman W A."/>
        </authorList>
    </citation>
    <scope>NUCLEOTIDE SEQUENCE [LARGE SCALE GENOMIC DNA]</scope>
    <source>
        <strain evidence="1">PS928</strain>
    </source>
</reference>
<accession>A0A5E7T6T2</accession>
<protein>
    <submittedName>
        <fullName evidence="1">Uncharacterized protein</fullName>
    </submittedName>
</protein>
<dbReference type="Proteomes" id="UP000381378">
    <property type="component" value="Unassembled WGS sequence"/>
</dbReference>
<evidence type="ECO:0000313" key="2">
    <source>
        <dbReference type="Proteomes" id="UP000381378"/>
    </source>
</evidence>
<dbReference type="AlphaFoldDB" id="A0A5E7T6T2"/>
<evidence type="ECO:0000313" key="1">
    <source>
        <dbReference type="EMBL" id="VVP94712.1"/>
    </source>
</evidence>
<dbReference type="EMBL" id="CABVJF010000006">
    <property type="protein sequence ID" value="VVP94712.1"/>
    <property type="molecule type" value="Genomic_DNA"/>
</dbReference>
<name>A0A5E7T6T2_PSEFL</name>
<organism evidence="1 2">
    <name type="scientific">Pseudomonas fluorescens</name>
    <dbReference type="NCBI Taxonomy" id="294"/>
    <lineage>
        <taxon>Bacteria</taxon>
        <taxon>Pseudomonadati</taxon>
        <taxon>Pseudomonadota</taxon>
        <taxon>Gammaproteobacteria</taxon>
        <taxon>Pseudomonadales</taxon>
        <taxon>Pseudomonadaceae</taxon>
        <taxon>Pseudomonas</taxon>
    </lineage>
</organism>